<reference evidence="2 3" key="1">
    <citation type="submission" date="2016-05" db="EMBL/GenBank/DDBJ databases">
        <authorList>
            <person name="Johnson T.J."/>
            <person name="Youmans B.P."/>
            <person name="Case K.A."/>
        </authorList>
    </citation>
    <scope>NUCLEOTIDE SEQUENCE [LARGE SCALE GENOMIC DNA]</scope>
    <source>
        <strain evidence="2 3">UMNLC6</strain>
    </source>
</reference>
<evidence type="ECO:0000313" key="1">
    <source>
        <dbReference type="EMBL" id="MBI1709032.1"/>
    </source>
</evidence>
<sequence>MLNMAIGYAVIQEGKSCWAINFPLLTDQLILLPKLPIETIISILRKRLHQQQLINKQLGIKNSPITNFKLHSKYSAESLQKKYGYNAPIFSIKYQII</sequence>
<dbReference type="RefSeq" id="WP_089150382.1">
    <property type="nucleotide sequence ID" value="NZ_JACCPP010000028.1"/>
</dbReference>
<accession>A0A854PHU8</accession>
<protein>
    <submittedName>
        <fullName evidence="2">Uncharacterized protein</fullName>
    </submittedName>
</protein>
<evidence type="ECO:0000313" key="2">
    <source>
        <dbReference type="EMBL" id="OXC21489.1"/>
    </source>
</evidence>
<dbReference type="AlphaFoldDB" id="A0A854PHU8"/>
<dbReference type="Proteomes" id="UP000198437">
    <property type="component" value="Unassembled WGS sequence"/>
</dbReference>
<evidence type="ECO:0000313" key="3">
    <source>
        <dbReference type="Proteomes" id="UP000198437"/>
    </source>
</evidence>
<organism evidence="2 3">
    <name type="scientific">Lactobacillus crispatus</name>
    <dbReference type="NCBI Taxonomy" id="47770"/>
    <lineage>
        <taxon>Bacteria</taxon>
        <taxon>Bacillati</taxon>
        <taxon>Bacillota</taxon>
        <taxon>Bacilli</taxon>
        <taxon>Lactobacillales</taxon>
        <taxon>Lactobacillaceae</taxon>
        <taxon>Lactobacillus</taxon>
    </lineage>
</organism>
<comment type="caution">
    <text evidence="2">The sequence shown here is derived from an EMBL/GenBank/DDBJ whole genome shotgun (WGS) entry which is preliminary data.</text>
</comment>
<reference evidence="1" key="2">
    <citation type="submission" date="2020-07" db="EMBL/GenBank/DDBJ databases">
        <title>Comparative genomics analyses of Lactobacillus crispatus isolated from different ecological niches.</title>
        <authorList>
            <person name="Mancino W."/>
            <person name="Mancabelli L."/>
            <person name="Lugli G.A."/>
            <person name="Milani C."/>
            <person name="Viappiani A."/>
            <person name="Anzalone R."/>
            <person name="Longhi G."/>
            <person name="Ventura M."/>
            <person name="Turroni F."/>
        </authorList>
    </citation>
    <scope>NUCLEOTIDE SEQUENCE</scope>
    <source>
        <strain evidence="1">LB65</strain>
    </source>
</reference>
<gene>
    <name evidence="2" type="ORF">AYP82_01700</name>
    <name evidence="1" type="ORF">HYQ56_2024</name>
</gene>
<name>A0A854PHU8_9LACO</name>
<dbReference type="EMBL" id="LYQW01000043">
    <property type="protein sequence ID" value="OXC21489.1"/>
    <property type="molecule type" value="Genomic_DNA"/>
</dbReference>
<dbReference type="EMBL" id="JACCPP010000028">
    <property type="protein sequence ID" value="MBI1709032.1"/>
    <property type="molecule type" value="Genomic_DNA"/>
</dbReference>
<dbReference type="Proteomes" id="UP001194414">
    <property type="component" value="Unassembled WGS sequence"/>
</dbReference>
<proteinExistence type="predicted"/>